<keyword evidence="2" id="KW-0670">Pyruvate</keyword>
<reference evidence="2 3" key="1">
    <citation type="submission" date="2016-11" db="EMBL/GenBank/DDBJ databases">
        <authorList>
            <person name="Jaros S."/>
            <person name="Januszkiewicz K."/>
            <person name="Wedrychowicz H."/>
        </authorList>
    </citation>
    <scope>NUCLEOTIDE SEQUENCE [LARGE SCALE GENOMIC DNA]</scope>
    <source>
        <strain evidence="2 3">DSM 12906</strain>
    </source>
</reference>
<dbReference type="AlphaFoldDB" id="A0A1M6LE01"/>
<dbReference type="NCBIfam" id="TIGR03083">
    <property type="entry name" value="maleylpyruvate isomerase family mycothiol-dependent enzyme"/>
    <property type="match status" value="1"/>
</dbReference>
<name>A0A1M6LE01_9ACTN</name>
<dbReference type="Proteomes" id="UP000184512">
    <property type="component" value="Unassembled WGS sequence"/>
</dbReference>
<organism evidence="2 3">
    <name type="scientific">Tessaracoccus bendigoensis DSM 12906</name>
    <dbReference type="NCBI Taxonomy" id="1123357"/>
    <lineage>
        <taxon>Bacteria</taxon>
        <taxon>Bacillati</taxon>
        <taxon>Actinomycetota</taxon>
        <taxon>Actinomycetes</taxon>
        <taxon>Propionibacteriales</taxon>
        <taxon>Propionibacteriaceae</taxon>
        <taxon>Tessaracoccus</taxon>
    </lineage>
</organism>
<dbReference type="STRING" id="1123357.SAMN02745244_03054"/>
<dbReference type="InterPro" id="IPR017517">
    <property type="entry name" value="Maleyloyr_isom"/>
</dbReference>
<evidence type="ECO:0000259" key="1">
    <source>
        <dbReference type="Pfam" id="PF11716"/>
    </source>
</evidence>
<keyword evidence="2" id="KW-0413">Isomerase</keyword>
<dbReference type="GO" id="GO:0046872">
    <property type="term" value="F:metal ion binding"/>
    <property type="evidence" value="ECO:0007669"/>
    <property type="project" value="InterPro"/>
</dbReference>
<accession>A0A1M6LE01</accession>
<dbReference type="InterPro" id="IPR034660">
    <property type="entry name" value="DinB/YfiT-like"/>
</dbReference>
<evidence type="ECO:0000313" key="3">
    <source>
        <dbReference type="Proteomes" id="UP000184512"/>
    </source>
</evidence>
<dbReference type="GO" id="GO:0016853">
    <property type="term" value="F:isomerase activity"/>
    <property type="evidence" value="ECO:0007669"/>
    <property type="project" value="UniProtKB-KW"/>
</dbReference>
<dbReference type="OrthoDB" id="5118203at2"/>
<dbReference type="RefSeq" id="WP_084189646.1">
    <property type="nucleotide sequence ID" value="NZ_FQZG01000070.1"/>
</dbReference>
<dbReference type="Pfam" id="PF11716">
    <property type="entry name" value="MDMPI_N"/>
    <property type="match status" value="1"/>
</dbReference>
<dbReference type="EMBL" id="FQZG01000070">
    <property type="protein sequence ID" value="SHJ69388.1"/>
    <property type="molecule type" value="Genomic_DNA"/>
</dbReference>
<dbReference type="Gene3D" id="1.20.120.450">
    <property type="entry name" value="dinb family like domain"/>
    <property type="match status" value="1"/>
</dbReference>
<keyword evidence="3" id="KW-1185">Reference proteome</keyword>
<sequence length="231" mass="24924">MPTNHAPFSEVVSAVREHTSLLLGTTIGYSEEDWAAPTGLTGWTRSHVAAHLAQGATAMVRVIRGLEADQPVRLYESQSAKRRAIEIGALTSGLELQIQLDTTASELQFELASLEGDTRPVILRPGSQIAAGQLPLARLSEVVLHHMDLGSPFPADGMTPETAVSLLAFQVDLLGRRDDLPPIRLVSDEGFEGTVGRSGALTQMNGPARELFAWLTRGVESSLIYRSEDDD</sequence>
<feature type="domain" description="Mycothiol-dependent maleylpyruvate isomerase metal-binding" evidence="1">
    <location>
        <begin position="29"/>
        <end position="149"/>
    </location>
</feature>
<gene>
    <name evidence="2" type="ORF">SAMN02745244_03054</name>
</gene>
<evidence type="ECO:0000313" key="2">
    <source>
        <dbReference type="EMBL" id="SHJ69388.1"/>
    </source>
</evidence>
<dbReference type="SUPFAM" id="SSF109854">
    <property type="entry name" value="DinB/YfiT-like putative metalloenzymes"/>
    <property type="match status" value="1"/>
</dbReference>
<dbReference type="InterPro" id="IPR024344">
    <property type="entry name" value="MDMPI_metal-binding"/>
</dbReference>
<proteinExistence type="predicted"/>
<protein>
    <submittedName>
        <fullName evidence="2">Maleylpyruvate isomerase</fullName>
    </submittedName>
</protein>